<protein>
    <submittedName>
        <fullName evidence="2">Uncharacterized protein</fullName>
    </submittedName>
</protein>
<dbReference type="STRING" id="74649.A0A2P6P9Y6"/>
<dbReference type="OMA" id="QGLRWHA"/>
<comment type="caution">
    <text evidence="2">The sequence shown here is derived from an EMBL/GenBank/DDBJ whole genome shotgun (WGS) entry which is preliminary data.</text>
</comment>
<dbReference type="PANTHER" id="PTHR35750">
    <property type="entry name" value="PHOSPHOLIPID HYDROPEROXIDE GLUTATHIONE PEROXIDASE"/>
    <property type="match status" value="1"/>
</dbReference>
<gene>
    <name evidence="2" type="ORF">RchiOBHm_Chr7g0209351</name>
</gene>
<dbReference type="AlphaFoldDB" id="A0A2P6P9Y6"/>
<dbReference type="EMBL" id="PDCK01000045">
    <property type="protein sequence ID" value="PRQ18737.1"/>
    <property type="molecule type" value="Genomic_DNA"/>
</dbReference>
<dbReference type="Proteomes" id="UP000238479">
    <property type="component" value="Chromosome 7"/>
</dbReference>
<evidence type="ECO:0000313" key="3">
    <source>
        <dbReference type="Proteomes" id="UP000238479"/>
    </source>
</evidence>
<accession>A0A2P6P9Y6</accession>
<feature type="region of interest" description="Disordered" evidence="1">
    <location>
        <begin position="18"/>
        <end position="48"/>
    </location>
</feature>
<name>A0A2P6P9Y6_ROSCH</name>
<evidence type="ECO:0000256" key="1">
    <source>
        <dbReference type="SAM" id="MobiDB-lite"/>
    </source>
</evidence>
<sequence>MGLFKKLSLFLGFSKDDDHEVKDKEEDEDDSQPRNQAHFQGTGLPRRGFSVPVQVAVDRPPPGPILIPCRSGDGGVQGLRWHARRQRMDEDGDVADQFLDEVFPDMSASRENRRFEVKSSTRPAKVKSQALSQDGRIQQCVEYRGRSLWI</sequence>
<dbReference type="Gramene" id="PRQ18737">
    <property type="protein sequence ID" value="PRQ18737"/>
    <property type="gene ID" value="RchiOBHm_Chr7g0209351"/>
</dbReference>
<organism evidence="2 3">
    <name type="scientific">Rosa chinensis</name>
    <name type="common">China rose</name>
    <dbReference type="NCBI Taxonomy" id="74649"/>
    <lineage>
        <taxon>Eukaryota</taxon>
        <taxon>Viridiplantae</taxon>
        <taxon>Streptophyta</taxon>
        <taxon>Embryophyta</taxon>
        <taxon>Tracheophyta</taxon>
        <taxon>Spermatophyta</taxon>
        <taxon>Magnoliopsida</taxon>
        <taxon>eudicotyledons</taxon>
        <taxon>Gunneridae</taxon>
        <taxon>Pentapetalae</taxon>
        <taxon>rosids</taxon>
        <taxon>fabids</taxon>
        <taxon>Rosales</taxon>
        <taxon>Rosaceae</taxon>
        <taxon>Rosoideae</taxon>
        <taxon>Rosoideae incertae sedis</taxon>
        <taxon>Rosa</taxon>
    </lineage>
</organism>
<dbReference type="PANTHER" id="PTHR35750:SF1">
    <property type="entry name" value="PHOSPHOLIPID HYDROPEROXIDE GLUTATHIONE PEROXIDASE"/>
    <property type="match status" value="1"/>
</dbReference>
<keyword evidence="3" id="KW-1185">Reference proteome</keyword>
<dbReference type="OrthoDB" id="550279at2759"/>
<evidence type="ECO:0000313" key="2">
    <source>
        <dbReference type="EMBL" id="PRQ18737.1"/>
    </source>
</evidence>
<reference evidence="2 3" key="1">
    <citation type="journal article" date="2018" name="Nat. Genet.">
        <title>The Rosa genome provides new insights in the design of modern roses.</title>
        <authorList>
            <person name="Bendahmane M."/>
        </authorList>
    </citation>
    <scope>NUCLEOTIDE SEQUENCE [LARGE SCALE GENOMIC DNA]</scope>
    <source>
        <strain evidence="3">cv. Old Blush</strain>
    </source>
</reference>
<proteinExistence type="predicted"/>